<sequence>MWLGGALRPLAPPLPPPAMWGCCGAANTSRALAGGAHQAGAGSLGGGPTLSRQLLAQGLAGSHTRRDRSPLGLPAAPIGPERGTRRGCLPLHPCTLQARLVLLAQYILTLHSSLMQEQALLKRPIPRRSRSVGGRPRAARRAPHVLDKALPVPEGHLQPRSRNRSGSSTPELPGASVAPGHSQAWGGATLEPRGDWNHLDTAPPSGSSLSTRATAGQRSAPMLPPTDALPQASATPGGVNGPGALPPPTPQVQEGPGPLGCSCPNAVAQRGAVPEGQAPQAYVPTPRTEEAAWAASALTFLLVVLTLAILYTRLHRKCRKSQSLYWAPGDAGQEPLAALLKRRLLSAPSRRKKRQRPQQRRLLLPGASSESSD</sequence>
<evidence type="ECO:0000313" key="4">
    <source>
        <dbReference type="Proteomes" id="UP000297703"/>
    </source>
</evidence>
<dbReference type="PANTHER" id="PTHR34179">
    <property type="entry name" value="TUMOR PROTEIN P53-INDUCIBLE PROTEIN 13"/>
    <property type="match status" value="1"/>
</dbReference>
<gene>
    <name evidence="3" type="ORF">DR999_PMT18465</name>
</gene>
<organism evidence="3 4">
    <name type="scientific">Platysternon megacephalum</name>
    <name type="common">big-headed turtle</name>
    <dbReference type="NCBI Taxonomy" id="55544"/>
    <lineage>
        <taxon>Eukaryota</taxon>
        <taxon>Metazoa</taxon>
        <taxon>Chordata</taxon>
        <taxon>Craniata</taxon>
        <taxon>Vertebrata</taxon>
        <taxon>Euteleostomi</taxon>
        <taxon>Archelosauria</taxon>
        <taxon>Testudinata</taxon>
        <taxon>Testudines</taxon>
        <taxon>Cryptodira</taxon>
        <taxon>Durocryptodira</taxon>
        <taxon>Testudinoidea</taxon>
        <taxon>Platysternidae</taxon>
        <taxon>Platysternon</taxon>
    </lineage>
</organism>
<dbReference type="EMBL" id="QXTE01000325">
    <property type="protein sequence ID" value="TFJ99487.1"/>
    <property type="molecule type" value="Genomic_DNA"/>
</dbReference>
<keyword evidence="4" id="KW-1185">Reference proteome</keyword>
<dbReference type="OrthoDB" id="5960270at2759"/>
<reference evidence="3 4" key="2">
    <citation type="submission" date="2019-04" db="EMBL/GenBank/DDBJ databases">
        <title>The genome sequence of big-headed turtle.</title>
        <authorList>
            <person name="Gong S."/>
        </authorList>
    </citation>
    <scope>NUCLEOTIDE SEQUENCE [LARGE SCALE GENOMIC DNA]</scope>
    <source>
        <strain evidence="3">DO16091913</strain>
        <tissue evidence="3">Muscle</tissue>
    </source>
</reference>
<dbReference type="Proteomes" id="UP000297703">
    <property type="component" value="Unassembled WGS sequence"/>
</dbReference>
<dbReference type="AlphaFoldDB" id="A0A4D9DSM8"/>
<keyword evidence="2" id="KW-0812">Transmembrane</keyword>
<dbReference type="PANTHER" id="PTHR34179:SF1">
    <property type="entry name" value="TUMOR PROTEIN P53-INDUCIBLE PROTEIN 13"/>
    <property type="match status" value="1"/>
</dbReference>
<protein>
    <submittedName>
        <fullName evidence="3">Hypoxia-inducible factor 3-alpha</fullName>
    </submittedName>
</protein>
<comment type="caution">
    <text evidence="3">The sequence shown here is derived from an EMBL/GenBank/DDBJ whole genome shotgun (WGS) entry which is preliminary data.</text>
</comment>
<dbReference type="GO" id="GO:0005737">
    <property type="term" value="C:cytoplasm"/>
    <property type="evidence" value="ECO:0007669"/>
    <property type="project" value="TreeGrafter"/>
</dbReference>
<proteinExistence type="predicted"/>
<name>A0A4D9DSM8_9SAUR</name>
<evidence type="ECO:0000256" key="2">
    <source>
        <dbReference type="SAM" id="Phobius"/>
    </source>
</evidence>
<feature type="transmembrane region" description="Helical" evidence="2">
    <location>
        <begin position="291"/>
        <end position="311"/>
    </location>
</feature>
<feature type="compositionally biased region" description="Basic residues" evidence="1">
    <location>
        <begin position="347"/>
        <end position="359"/>
    </location>
</feature>
<dbReference type="STRING" id="55544.A0A4D9DSM8"/>
<keyword evidence="2" id="KW-1133">Transmembrane helix</keyword>
<feature type="region of interest" description="Disordered" evidence="1">
    <location>
        <begin position="347"/>
        <end position="373"/>
    </location>
</feature>
<feature type="compositionally biased region" description="Polar residues" evidence="1">
    <location>
        <begin position="204"/>
        <end position="217"/>
    </location>
</feature>
<feature type="region of interest" description="Disordered" evidence="1">
    <location>
        <begin position="126"/>
        <end position="260"/>
    </location>
</feature>
<reference evidence="3 4" key="1">
    <citation type="submission" date="2019-04" db="EMBL/GenBank/DDBJ databases">
        <title>Draft genome of the big-headed turtle Platysternon megacephalum.</title>
        <authorList>
            <person name="Gong S."/>
        </authorList>
    </citation>
    <scope>NUCLEOTIDE SEQUENCE [LARGE SCALE GENOMIC DNA]</scope>
    <source>
        <strain evidence="3">DO16091913</strain>
        <tissue evidence="3">Muscle</tissue>
    </source>
</reference>
<keyword evidence="2" id="KW-0472">Membrane</keyword>
<feature type="region of interest" description="Disordered" evidence="1">
    <location>
        <begin position="58"/>
        <end position="84"/>
    </location>
</feature>
<accession>A0A4D9DSM8</accession>
<evidence type="ECO:0000256" key="1">
    <source>
        <dbReference type="SAM" id="MobiDB-lite"/>
    </source>
</evidence>
<evidence type="ECO:0000313" key="3">
    <source>
        <dbReference type="EMBL" id="TFJ99487.1"/>
    </source>
</evidence>